<dbReference type="PANTHER" id="PTHR24099:SF15">
    <property type="entry name" value="E3 UBIQUITIN-PROTEIN LIGASE TRIM9"/>
    <property type="match status" value="1"/>
</dbReference>
<keyword evidence="2" id="KW-0479">Metal-binding</keyword>
<dbReference type="Pfam" id="PF00041">
    <property type="entry name" value="fn3"/>
    <property type="match status" value="1"/>
</dbReference>
<dbReference type="GO" id="GO:0007411">
    <property type="term" value="P:axon guidance"/>
    <property type="evidence" value="ECO:0007669"/>
    <property type="project" value="TreeGrafter"/>
</dbReference>
<dbReference type="InterPro" id="IPR003649">
    <property type="entry name" value="Bbox_C"/>
</dbReference>
<reference evidence="8" key="1">
    <citation type="submission" date="2016-11" db="UniProtKB">
        <authorList>
            <consortium name="WormBaseParasite"/>
        </authorList>
    </citation>
    <scope>IDENTIFICATION</scope>
    <source>
        <strain evidence="8">pt0022</strain>
    </source>
</reference>
<evidence type="ECO:0000256" key="2">
    <source>
        <dbReference type="PROSITE-ProRule" id="PRU00024"/>
    </source>
</evidence>
<dbReference type="CDD" id="cd00063">
    <property type="entry name" value="FN3"/>
    <property type="match status" value="1"/>
</dbReference>
<dbReference type="STRING" id="6293.A0A1I8EX90"/>
<dbReference type="Pfam" id="PF22586">
    <property type="entry name" value="ANCHR-like_BBOX"/>
    <property type="match status" value="1"/>
</dbReference>
<dbReference type="WBParaSite" id="maker-PairedContig_5724-snap-gene-0.23-mRNA-1">
    <property type="protein sequence ID" value="maker-PairedContig_5724-snap-gene-0.23-mRNA-1"/>
    <property type="gene ID" value="maker-PairedContig_5724-snap-gene-0.23"/>
</dbReference>
<name>A0A1I8EX90_WUCBA</name>
<dbReference type="SUPFAM" id="SSF57845">
    <property type="entry name" value="B-box zinc-binding domain"/>
    <property type="match status" value="1"/>
</dbReference>
<evidence type="ECO:0000259" key="5">
    <source>
        <dbReference type="PROSITE" id="PS50188"/>
    </source>
</evidence>
<dbReference type="SMART" id="SM00336">
    <property type="entry name" value="BBOX"/>
    <property type="match status" value="2"/>
</dbReference>
<dbReference type="PROSITE" id="PS50119">
    <property type="entry name" value="ZF_BBOX"/>
    <property type="match status" value="2"/>
</dbReference>
<organism evidence="8">
    <name type="scientific">Wuchereria bancrofti</name>
    <dbReference type="NCBI Taxonomy" id="6293"/>
    <lineage>
        <taxon>Eukaryota</taxon>
        <taxon>Metazoa</taxon>
        <taxon>Ecdysozoa</taxon>
        <taxon>Nematoda</taxon>
        <taxon>Chromadorea</taxon>
        <taxon>Rhabditida</taxon>
        <taxon>Spirurina</taxon>
        <taxon>Spiruromorpha</taxon>
        <taxon>Filarioidea</taxon>
        <taxon>Onchocercidae</taxon>
        <taxon>Wuchereria</taxon>
    </lineage>
</organism>
<feature type="domain" description="COS" evidence="7">
    <location>
        <begin position="428"/>
        <end position="487"/>
    </location>
</feature>
<feature type="domain" description="Fibronectin type-III" evidence="6">
    <location>
        <begin position="494"/>
        <end position="586"/>
    </location>
</feature>
<dbReference type="Gene3D" id="4.10.830.40">
    <property type="match status" value="1"/>
</dbReference>
<dbReference type="InterPro" id="IPR000315">
    <property type="entry name" value="Znf_B-box"/>
</dbReference>
<dbReference type="CDD" id="cd19803">
    <property type="entry name" value="Bbox1_TRIM9-like_C-I"/>
    <property type="match status" value="1"/>
</dbReference>
<evidence type="ECO:0000256" key="3">
    <source>
        <dbReference type="SAM" id="Coils"/>
    </source>
</evidence>
<dbReference type="InterPro" id="IPR050617">
    <property type="entry name" value="E3_ligase_FN3/SPRY"/>
</dbReference>
<dbReference type="InterPro" id="IPR043136">
    <property type="entry name" value="B30.2/SPRY_sf"/>
</dbReference>
<dbReference type="InterPro" id="IPR003877">
    <property type="entry name" value="SPRY_dom"/>
</dbReference>
<dbReference type="InterPro" id="IPR001870">
    <property type="entry name" value="B30.2/SPRY"/>
</dbReference>
<proteinExistence type="predicted"/>
<dbReference type="SUPFAM" id="SSF49899">
    <property type="entry name" value="Concanavalin A-like lectins/glucanases"/>
    <property type="match status" value="1"/>
</dbReference>
<dbReference type="AlphaFoldDB" id="A0A1I8EX90"/>
<dbReference type="PANTHER" id="PTHR24099">
    <property type="entry name" value="E3 UBIQUITIN-PROTEIN LIGASE TRIM36-RELATED"/>
    <property type="match status" value="1"/>
</dbReference>
<accession>A0A1I8EX90</accession>
<evidence type="ECO:0000259" key="7">
    <source>
        <dbReference type="PROSITE" id="PS51262"/>
    </source>
</evidence>
<dbReference type="SMART" id="SM00449">
    <property type="entry name" value="SPRY"/>
    <property type="match status" value="1"/>
</dbReference>
<dbReference type="InterPro" id="IPR013783">
    <property type="entry name" value="Ig-like_fold"/>
</dbReference>
<feature type="domain" description="B box-type" evidence="4">
    <location>
        <begin position="278"/>
        <end position="320"/>
    </location>
</feature>
<dbReference type="InterPro" id="IPR017903">
    <property type="entry name" value="COS_domain"/>
</dbReference>
<evidence type="ECO:0000256" key="1">
    <source>
        <dbReference type="ARBA" id="ARBA00023054"/>
    </source>
</evidence>
<keyword evidence="1 3" id="KW-0175">Coiled coil</keyword>
<dbReference type="Pfam" id="PF00622">
    <property type="entry name" value="SPRY"/>
    <property type="match status" value="1"/>
</dbReference>
<evidence type="ECO:0000259" key="4">
    <source>
        <dbReference type="PROSITE" id="PS50119"/>
    </source>
</evidence>
<dbReference type="InterPro" id="IPR003961">
    <property type="entry name" value="FN3_dom"/>
</dbReference>
<dbReference type="SMART" id="SM00060">
    <property type="entry name" value="FN3"/>
    <property type="match status" value="1"/>
</dbReference>
<feature type="coiled-coil region" evidence="3">
    <location>
        <begin position="328"/>
        <end position="398"/>
    </location>
</feature>
<dbReference type="InterPro" id="IPR036116">
    <property type="entry name" value="FN3_sf"/>
</dbReference>
<dbReference type="Pfam" id="PF00643">
    <property type="entry name" value="zf-B_box"/>
    <property type="match status" value="1"/>
</dbReference>
<keyword evidence="2" id="KW-0862">Zinc</keyword>
<evidence type="ECO:0000259" key="6">
    <source>
        <dbReference type="PROSITE" id="PS50853"/>
    </source>
</evidence>
<feature type="domain" description="B30.2/SPRY" evidence="5">
    <location>
        <begin position="568"/>
        <end position="758"/>
    </location>
</feature>
<dbReference type="PROSITE" id="PS50853">
    <property type="entry name" value="FN3"/>
    <property type="match status" value="1"/>
</dbReference>
<keyword evidence="2" id="KW-0863">Zinc-finger</keyword>
<dbReference type="SMART" id="SM00502">
    <property type="entry name" value="BBC"/>
    <property type="match status" value="1"/>
</dbReference>
<dbReference type="PROSITE" id="PS51262">
    <property type="entry name" value="COS"/>
    <property type="match status" value="1"/>
</dbReference>
<dbReference type="Gene3D" id="3.30.160.60">
    <property type="entry name" value="Classic Zinc Finger"/>
    <property type="match status" value="1"/>
</dbReference>
<dbReference type="Gene3D" id="2.60.40.10">
    <property type="entry name" value="Immunoglobulins"/>
    <property type="match status" value="1"/>
</dbReference>
<dbReference type="GO" id="GO:0008270">
    <property type="term" value="F:zinc ion binding"/>
    <property type="evidence" value="ECO:0007669"/>
    <property type="project" value="UniProtKB-KW"/>
</dbReference>
<dbReference type="Gene3D" id="2.60.120.920">
    <property type="match status" value="1"/>
</dbReference>
<evidence type="ECO:0000313" key="8">
    <source>
        <dbReference type="WBParaSite" id="maker-PairedContig_5724-snap-gene-0.23-mRNA-1"/>
    </source>
</evidence>
<dbReference type="InterPro" id="IPR013320">
    <property type="entry name" value="ConA-like_dom_sf"/>
</dbReference>
<sequence length="767" mass="85410">KIVIIKILIFIKSGTSTITVILPLIGDKIPLSLLIFALQNQYFSVAHIAIVVDVWYSVNNQFVITHQPCHRRILTAARRHPEQHRLRIFIIPHRASDTISLCISDQDIESDKLSVISETDSGVVVSGRNSRPPSLIGSAAAHSFPSGCLGGHRLPSILTPSTSGWIVTCKACHKPTVFPDEQTVMLMPINNALVNVIKRYHSGNLSARDKSGSSEQVYNCQLCDTEEPAIANVFCEQCDIYYCQSCQNSLHPARGPLATHKLVPPSARRSYRTAIGLPKDSKCPNHPLENLSMYCMICRLAVCCQCLQETKHSSHDVQSLDKICKTQKAELSQILQLLSEKAKHATEDITRLKQLNDAISVNCFDFQHRLTVQVDSLIEQLQERKQKLLQYVEEEKEFKRRIFKEQIGRCTTKLSKTTALIQFCIEVLKEPDPATYLQVSNALINRATTQEFLWHKEMQTTPEADPDFILNLDVNNLQYAIQTLDFAQLKAPNAPLIETAECVAENNSVTIAWKAQNDDCAIDGYILEIDSGSDDGLFKEVYCGRDTICTIDGLHFNTVYNARVKAFNAAGESSYSDVICLQTAGVAWFQLSKSTSQNDLTISNECMSVTGTTMEYRTLCGSIAFSRGIHYWEVTVERHAGNADVVVGVAQNAFNREIMLGKDLHGWSMYIDGERSWYLHNGMHHSRIIGGISVGSVIGILLDCDKGTLAFFVNDTRRNYEGQLIAFRNMPHGLYYPAFSVNCDTLITVHTGLAIPSSSGSSDCSDT</sequence>
<dbReference type="FunFam" id="2.60.40.10:FF:000178">
    <property type="entry name" value="E3 ubiquitin-protein ligase TRIM9 isoform X1"/>
    <property type="match status" value="1"/>
</dbReference>
<dbReference type="CDD" id="cd12889">
    <property type="entry name" value="SPRY_PRY_TRIM67_9"/>
    <property type="match status" value="1"/>
</dbReference>
<dbReference type="SUPFAM" id="SSF49265">
    <property type="entry name" value="Fibronectin type III"/>
    <property type="match status" value="1"/>
</dbReference>
<protein>
    <submittedName>
        <fullName evidence="8">Uncharacterized protein</fullName>
    </submittedName>
</protein>
<dbReference type="Gene3D" id="1.20.5.170">
    <property type="match status" value="1"/>
</dbReference>
<dbReference type="GO" id="GO:0043005">
    <property type="term" value="C:neuron projection"/>
    <property type="evidence" value="ECO:0007669"/>
    <property type="project" value="TreeGrafter"/>
</dbReference>
<dbReference type="PROSITE" id="PS50188">
    <property type="entry name" value="B302_SPRY"/>
    <property type="match status" value="1"/>
</dbReference>
<dbReference type="CDD" id="cd19764">
    <property type="entry name" value="Bbox2_TRIM9-like"/>
    <property type="match status" value="1"/>
</dbReference>
<feature type="domain" description="B box-type" evidence="4">
    <location>
        <begin position="218"/>
        <end position="265"/>
    </location>
</feature>